<feature type="compositionally biased region" description="Basic residues" evidence="2">
    <location>
        <begin position="1307"/>
        <end position="1325"/>
    </location>
</feature>
<keyword evidence="4" id="KW-1185">Reference proteome</keyword>
<feature type="compositionally biased region" description="Basic and acidic residues" evidence="2">
    <location>
        <begin position="101"/>
        <end position="110"/>
    </location>
</feature>
<protein>
    <recommendedName>
        <fullName evidence="5">Coiled-coil domain containing 171</fullName>
    </recommendedName>
</protein>
<feature type="region of interest" description="Disordered" evidence="2">
    <location>
        <begin position="1275"/>
        <end position="1325"/>
    </location>
</feature>
<dbReference type="Ensembl" id="ENSACLT00000027922.2">
    <property type="protein sequence ID" value="ENSACLP00000027283.2"/>
    <property type="gene ID" value="ENSACLG00000018520.2"/>
</dbReference>
<reference evidence="3" key="3">
    <citation type="submission" date="2025-09" db="UniProtKB">
        <authorList>
            <consortium name="Ensembl"/>
        </authorList>
    </citation>
    <scope>IDENTIFICATION</scope>
</reference>
<feature type="compositionally biased region" description="Basic and acidic residues" evidence="2">
    <location>
        <begin position="32"/>
        <end position="65"/>
    </location>
</feature>
<feature type="compositionally biased region" description="Polar residues" evidence="2">
    <location>
        <begin position="13"/>
        <end position="24"/>
    </location>
</feature>
<organism evidence="3 4">
    <name type="scientific">Astatotilapia calliptera</name>
    <name type="common">Eastern happy</name>
    <name type="synonym">Chromis callipterus</name>
    <dbReference type="NCBI Taxonomy" id="8154"/>
    <lineage>
        <taxon>Eukaryota</taxon>
        <taxon>Metazoa</taxon>
        <taxon>Chordata</taxon>
        <taxon>Craniata</taxon>
        <taxon>Vertebrata</taxon>
        <taxon>Euteleostomi</taxon>
        <taxon>Actinopterygii</taxon>
        <taxon>Neopterygii</taxon>
        <taxon>Teleostei</taxon>
        <taxon>Neoteleostei</taxon>
        <taxon>Acanthomorphata</taxon>
        <taxon>Ovalentaria</taxon>
        <taxon>Cichlomorphae</taxon>
        <taxon>Cichliformes</taxon>
        <taxon>Cichlidae</taxon>
        <taxon>African cichlids</taxon>
        <taxon>Pseudocrenilabrinae</taxon>
        <taxon>Haplochromini</taxon>
        <taxon>Astatotilapia</taxon>
    </lineage>
</organism>
<feature type="coiled-coil region" evidence="1">
    <location>
        <begin position="633"/>
        <end position="660"/>
    </location>
</feature>
<dbReference type="RefSeq" id="XP_026018969.1">
    <property type="nucleotide sequence ID" value="XM_026163184.1"/>
</dbReference>
<evidence type="ECO:0008006" key="5">
    <source>
        <dbReference type="Google" id="ProtNLM"/>
    </source>
</evidence>
<feature type="coiled-coil region" evidence="1">
    <location>
        <begin position="785"/>
        <end position="822"/>
    </location>
</feature>
<feature type="coiled-coil region" evidence="1">
    <location>
        <begin position="1034"/>
        <end position="1131"/>
    </location>
</feature>
<feature type="coiled-coil region" evidence="1">
    <location>
        <begin position="194"/>
        <end position="228"/>
    </location>
</feature>
<evidence type="ECO:0000313" key="3">
    <source>
        <dbReference type="Ensembl" id="ENSACLP00000027283.2"/>
    </source>
</evidence>
<feature type="coiled-coil region" evidence="1">
    <location>
        <begin position="254"/>
        <end position="330"/>
    </location>
</feature>
<dbReference type="PANTHER" id="PTHR37476:SF1">
    <property type="entry name" value="COILED-COIL DOMAIN-CONTAINING PROTEIN 171"/>
    <property type="match status" value="1"/>
</dbReference>
<evidence type="ECO:0000256" key="1">
    <source>
        <dbReference type="SAM" id="Coils"/>
    </source>
</evidence>
<proteinExistence type="predicted"/>
<dbReference type="STRING" id="8154.ENSACLP00000027283"/>
<feature type="compositionally biased region" description="Low complexity" evidence="2">
    <location>
        <begin position="1288"/>
        <end position="1298"/>
    </location>
</feature>
<dbReference type="GeneTree" id="ENSGT00940000167699"/>
<feature type="region of interest" description="Disordered" evidence="2">
    <location>
        <begin position="558"/>
        <end position="581"/>
    </location>
</feature>
<dbReference type="OMA" id="CRRFECD"/>
<dbReference type="Proteomes" id="UP000265100">
    <property type="component" value="Chromosome 3"/>
</dbReference>
<dbReference type="Bgee" id="ENSACLG00000018520">
    <property type="expression patterns" value="Expressed in anal fin and 4 other cell types or tissues"/>
</dbReference>
<feature type="region of interest" description="Disordered" evidence="2">
    <location>
        <begin position="1"/>
        <end position="132"/>
    </location>
</feature>
<evidence type="ECO:0000256" key="2">
    <source>
        <dbReference type="SAM" id="MobiDB-lite"/>
    </source>
</evidence>
<feature type="compositionally biased region" description="Basic and acidic residues" evidence="2">
    <location>
        <begin position="120"/>
        <end position="132"/>
    </location>
</feature>
<dbReference type="PANTHER" id="PTHR37476">
    <property type="entry name" value="COILED-COIL DOMAIN-CONTAINING PROTEIN 171"/>
    <property type="match status" value="1"/>
</dbReference>
<reference evidence="3" key="1">
    <citation type="submission" date="2018-05" db="EMBL/GenBank/DDBJ databases">
        <authorList>
            <person name="Datahose"/>
        </authorList>
    </citation>
    <scope>NUCLEOTIDE SEQUENCE</scope>
</reference>
<evidence type="ECO:0000313" key="4">
    <source>
        <dbReference type="Proteomes" id="UP000265100"/>
    </source>
</evidence>
<accession>A0A3P8QD38</accession>
<sequence length="1325" mass="150888">MEFVADSIDSKCQRGSLNSDMQTETAKRRRQPDRSESGERRAEPRDIEERPAGSRARSSGEDKARSNLSFDAPQQKQKQAVGDRRRRGAERKGEEEEEWEERGRGKDRSGGHGGRGGRRVASEGHDGGEDCRRLRWRVNDVEKEKLQLKASHNQEVCRLQAELTRLRCSVERGEAQRVELQYQLTLSRRDAERITELSRDKQALTERAAQLQQAVEELQKALDITRQASEGDRHASQREVEERDRLIQSFSSENQRLHQLLKDQEVALEESETRLAKVQTEREKEAEVKRRRADELKQLMEREERSRREKELLEQRVKSLQSNIEAERGAHLETKFNSEIVQLRVRDLEAAVAVERSGQQEAQSSLELLRAQFREVENAYSRERERSSSTERALERLQLEYEQCKSVMSAALETERKTTYDLSEKLEEEERQHANTHSLLEQAVQRQCDTEEAFVTCVKQIRDALQQHTSEPSAQPAEDDGKQSLPAEVLQLLRTTLSSYQQRLLDADRQLQDLLLVSEKLQEENQTLQQLTSDQRSQIDESQQETLKLKEEVSRLRQESSDWSTQSQSQEAELQREREERTADVQEITEHYKKESTAHLSFLYCLYQRLLAGCVLLDQSQSILGNFTWKELCDVISEQVDQLTSDLKKANNKIAHLQSVCDKKSVCVRELQRNQECVLSRLEESVRRREEEWSRQHTHTVRGLQSELQLCRSQCDSLRDRTSSLEQRCSSLTSDLSQLRGLLSRSRKESSSFFLACALLGGALRHAHHRLCGLSEQKKFLCRQLAEREQLEEEVRRLVDALEGEKDQEKEEEKKRERTRRATKRWRRTVCAVLAVRRWCSLARNTTVLLRLERGGGAPAVCVCGGADTATQKGRDTADKKLTDGREGLCARLFGSKRLSSTILTSMSDLQEALGDSDSSPPLLLSVACAGLSRLLDLLLDQSESSLSSCGVKEETLSSRMRLGLSSLTSLQSDTKSLVSVLQQHFLVFSQRLHSAEVERRSLRLEVANLRKGLRKETSRMVPDERFQSVCVELRQALSREQEAQMLIQEQSNQLHTLQRQVDENAAEQAETQRTLRQTTQVLSEARQEVNRKERSLRILGKHLSGIQKGKKQVEERLQRAEEELSDASRRRDGVVSCMKAAEASCKQFRDSLIQSQHSLKAKPRPLLLPHENLELSGAESIMGAPEATACQSFLSAVSQLCHTCSSRIDWLEQEVSAHRSHVTALRSELQDACLRDNLAFVPVSDFTETFPVADLEIPQAVPLCDLSKNPMITVNHSPSKVNPTPPSKASSSPTSASCKVTVGQTKLKKATKKTRGHVKSGGRK</sequence>
<keyword evidence="1" id="KW-0175">Coiled coil</keyword>
<reference evidence="3" key="2">
    <citation type="submission" date="2025-08" db="UniProtKB">
        <authorList>
            <consortium name="Ensembl"/>
        </authorList>
    </citation>
    <scope>IDENTIFICATION</scope>
</reference>
<dbReference type="CTD" id="203238"/>
<dbReference type="GeneID" id="113019456"/>
<name>A0A3P8QD38_ASTCA</name>
<feature type="coiled-coil region" evidence="1">
    <location>
        <begin position="359"/>
        <end position="446"/>
    </location>
</feature>
<feature type="compositionally biased region" description="Polar residues" evidence="2">
    <location>
        <begin position="66"/>
        <end position="78"/>
    </location>
</feature>